<evidence type="ECO:0000313" key="1">
    <source>
        <dbReference type="EMBL" id="PFH63277.1"/>
    </source>
</evidence>
<protein>
    <submittedName>
        <fullName evidence="1">Uncharacterized protein</fullName>
    </submittedName>
</protein>
<reference evidence="1 2" key="2">
    <citation type="journal article" date="2017" name="Sci. Rep.">
        <title>Ant-infecting Ophiocordyceps genomes reveal a high diversity of potential behavioral manipulation genes and a possible major role for enterotoxins.</title>
        <authorList>
            <person name="de Bekker C."/>
            <person name="Ohm R.A."/>
            <person name="Evans H.C."/>
            <person name="Brachmann A."/>
            <person name="Hughes D.P."/>
        </authorList>
    </citation>
    <scope>NUCLEOTIDE SEQUENCE [LARGE SCALE GENOMIC DNA]</scope>
    <source>
        <strain evidence="1 2">SC16a</strain>
    </source>
</reference>
<reference evidence="1 2" key="1">
    <citation type="journal article" date="2015" name="BMC Genomics">
        <title>Gene expression during zombie ant biting behavior reflects the complexity underlying fungal parasitic behavioral manipulation.</title>
        <authorList>
            <person name="de Bekker C."/>
            <person name="Ohm R.A."/>
            <person name="Loreto R.G."/>
            <person name="Sebastian A."/>
            <person name="Albert I."/>
            <person name="Merrow M."/>
            <person name="Brachmann A."/>
            <person name="Hughes D.P."/>
        </authorList>
    </citation>
    <scope>NUCLEOTIDE SEQUENCE [LARGE SCALE GENOMIC DNA]</scope>
    <source>
        <strain evidence="1 2">SC16a</strain>
    </source>
</reference>
<keyword evidence="2" id="KW-1185">Reference proteome</keyword>
<comment type="caution">
    <text evidence="1">The sequence shown here is derived from an EMBL/GenBank/DDBJ whole genome shotgun (WGS) entry which is preliminary data.</text>
</comment>
<evidence type="ECO:0000313" key="2">
    <source>
        <dbReference type="Proteomes" id="UP000037136"/>
    </source>
</evidence>
<accession>A0A2A9PU49</accession>
<name>A0A2A9PU49_OPHUN</name>
<sequence length="72" mass="8317">MPFSRLPLRLSRTRTYRLVVIPGAGTPGNNPYQSFFIVFQRPSTLILIRTRLPGHLRLRQRSPKRPCSTLGR</sequence>
<dbReference type="EMBL" id="LAZP02000004">
    <property type="protein sequence ID" value="PFH63277.1"/>
    <property type="molecule type" value="Genomic_DNA"/>
</dbReference>
<gene>
    <name evidence="1" type="ORF">XA68_14929</name>
</gene>
<dbReference type="AlphaFoldDB" id="A0A2A9PU49"/>
<organism evidence="1 2">
    <name type="scientific">Ophiocordyceps unilateralis</name>
    <name type="common">Zombie-ant fungus</name>
    <name type="synonym">Torrubia unilateralis</name>
    <dbReference type="NCBI Taxonomy" id="268505"/>
    <lineage>
        <taxon>Eukaryota</taxon>
        <taxon>Fungi</taxon>
        <taxon>Dikarya</taxon>
        <taxon>Ascomycota</taxon>
        <taxon>Pezizomycotina</taxon>
        <taxon>Sordariomycetes</taxon>
        <taxon>Hypocreomycetidae</taxon>
        <taxon>Hypocreales</taxon>
        <taxon>Ophiocordycipitaceae</taxon>
        <taxon>Ophiocordyceps</taxon>
    </lineage>
</organism>
<proteinExistence type="predicted"/>
<dbReference type="Proteomes" id="UP000037136">
    <property type="component" value="Unassembled WGS sequence"/>
</dbReference>